<dbReference type="RefSeq" id="WP_040822060.1">
    <property type="nucleotide sequence ID" value="NZ_JBIAQY010000016.1"/>
</dbReference>
<dbReference type="EMBL" id="JBIAQY010000016">
    <property type="protein sequence ID" value="MFF3572971.1"/>
    <property type="molecule type" value="Genomic_DNA"/>
</dbReference>
<protein>
    <recommendedName>
        <fullName evidence="3">Immunity protein 10</fullName>
    </recommendedName>
</protein>
<dbReference type="Proteomes" id="UP001601992">
    <property type="component" value="Unassembled WGS sequence"/>
</dbReference>
<organism evidence="1 2">
    <name type="scientific">Nocardia jiangxiensis</name>
    <dbReference type="NCBI Taxonomy" id="282685"/>
    <lineage>
        <taxon>Bacteria</taxon>
        <taxon>Bacillati</taxon>
        <taxon>Actinomycetota</taxon>
        <taxon>Actinomycetes</taxon>
        <taxon>Mycobacteriales</taxon>
        <taxon>Nocardiaceae</taxon>
        <taxon>Nocardia</taxon>
    </lineage>
</organism>
<gene>
    <name evidence="1" type="ORF">ACFYXQ_34920</name>
</gene>
<sequence length="118" mass="12705">MSTEPPCGFSVEDITVGAFAHGFGTTADGRSFAFRTVRGTLTLEIYRNDTPTQVPGPEDVTALARARVTDIDLDDERSVIALVHDLIPTAVPVIPDARREPATVRALLLRLSAVIDSM</sequence>
<evidence type="ECO:0008006" key="3">
    <source>
        <dbReference type="Google" id="ProtNLM"/>
    </source>
</evidence>
<reference evidence="1 2" key="1">
    <citation type="submission" date="2024-10" db="EMBL/GenBank/DDBJ databases">
        <title>The Natural Products Discovery Center: Release of the First 8490 Sequenced Strains for Exploring Actinobacteria Biosynthetic Diversity.</title>
        <authorList>
            <person name="Kalkreuter E."/>
            <person name="Kautsar S.A."/>
            <person name="Yang D."/>
            <person name="Bader C.D."/>
            <person name="Teijaro C.N."/>
            <person name="Fluegel L."/>
            <person name="Davis C.M."/>
            <person name="Simpson J.R."/>
            <person name="Lauterbach L."/>
            <person name="Steele A.D."/>
            <person name="Gui C."/>
            <person name="Meng S."/>
            <person name="Li G."/>
            <person name="Viehrig K."/>
            <person name="Ye F."/>
            <person name="Su P."/>
            <person name="Kiefer A.F."/>
            <person name="Nichols A."/>
            <person name="Cepeda A.J."/>
            <person name="Yan W."/>
            <person name="Fan B."/>
            <person name="Jiang Y."/>
            <person name="Adhikari A."/>
            <person name="Zheng C.-J."/>
            <person name="Schuster L."/>
            <person name="Cowan T.M."/>
            <person name="Smanski M.J."/>
            <person name="Chevrette M.G."/>
            <person name="De Carvalho L.P.S."/>
            <person name="Shen B."/>
        </authorList>
    </citation>
    <scope>NUCLEOTIDE SEQUENCE [LARGE SCALE GENOMIC DNA]</scope>
    <source>
        <strain evidence="1 2">NPDC002593</strain>
    </source>
</reference>
<name>A0ABW6S9J7_9NOCA</name>
<evidence type="ECO:0000313" key="2">
    <source>
        <dbReference type="Proteomes" id="UP001601992"/>
    </source>
</evidence>
<comment type="caution">
    <text evidence="1">The sequence shown here is derived from an EMBL/GenBank/DDBJ whole genome shotgun (WGS) entry which is preliminary data.</text>
</comment>
<evidence type="ECO:0000313" key="1">
    <source>
        <dbReference type="EMBL" id="MFF3572971.1"/>
    </source>
</evidence>
<keyword evidence="2" id="KW-1185">Reference proteome</keyword>
<accession>A0ABW6S9J7</accession>
<proteinExistence type="predicted"/>